<sequence length="145" mass="15943">MTRAFFDVKWLCVSLLVASSYVHIANSKPLLKLAAAAAIIRGGPIIPIPVRYPVHVPHPKVLKVPVHHPVPVKVPVHHHTHSVKKIPIPVHHHTQSYEHHGHVEVADEGHGWQHGWHDSGFEDGHIGGGGLDFGHSDIGHISHGW</sequence>
<dbReference type="EMBL" id="MNPL01002401">
    <property type="protein sequence ID" value="OQR78306.1"/>
    <property type="molecule type" value="Genomic_DNA"/>
</dbReference>
<dbReference type="AlphaFoldDB" id="A0A1V9XXT3"/>
<accession>A0A1V9XXT3</accession>
<evidence type="ECO:0000313" key="3">
    <source>
        <dbReference type="Proteomes" id="UP000192247"/>
    </source>
</evidence>
<evidence type="ECO:0000256" key="1">
    <source>
        <dbReference type="SAM" id="SignalP"/>
    </source>
</evidence>
<dbReference type="Proteomes" id="UP000192247">
    <property type="component" value="Unassembled WGS sequence"/>
</dbReference>
<protein>
    <submittedName>
        <fullName evidence="2">Uncharacterized protein</fullName>
    </submittedName>
</protein>
<dbReference type="InParanoid" id="A0A1V9XXT3"/>
<gene>
    <name evidence="2" type="ORF">BIW11_00326</name>
</gene>
<organism evidence="2 3">
    <name type="scientific">Tropilaelaps mercedesae</name>
    <dbReference type="NCBI Taxonomy" id="418985"/>
    <lineage>
        <taxon>Eukaryota</taxon>
        <taxon>Metazoa</taxon>
        <taxon>Ecdysozoa</taxon>
        <taxon>Arthropoda</taxon>
        <taxon>Chelicerata</taxon>
        <taxon>Arachnida</taxon>
        <taxon>Acari</taxon>
        <taxon>Parasitiformes</taxon>
        <taxon>Mesostigmata</taxon>
        <taxon>Gamasina</taxon>
        <taxon>Dermanyssoidea</taxon>
        <taxon>Laelapidae</taxon>
        <taxon>Tropilaelaps</taxon>
    </lineage>
</organism>
<proteinExistence type="predicted"/>
<feature type="chain" id="PRO_5013343042" evidence="1">
    <location>
        <begin position="28"/>
        <end position="145"/>
    </location>
</feature>
<keyword evidence="3" id="KW-1185">Reference proteome</keyword>
<evidence type="ECO:0000313" key="2">
    <source>
        <dbReference type="EMBL" id="OQR78306.1"/>
    </source>
</evidence>
<feature type="signal peptide" evidence="1">
    <location>
        <begin position="1"/>
        <end position="27"/>
    </location>
</feature>
<name>A0A1V9XXT3_9ACAR</name>
<reference evidence="2 3" key="1">
    <citation type="journal article" date="2017" name="Gigascience">
        <title>Draft genome of the honey bee ectoparasitic mite, Tropilaelaps mercedesae, is shaped by the parasitic life history.</title>
        <authorList>
            <person name="Dong X."/>
            <person name="Armstrong S.D."/>
            <person name="Xia D."/>
            <person name="Makepeace B.L."/>
            <person name="Darby A.C."/>
            <person name="Kadowaki T."/>
        </authorList>
    </citation>
    <scope>NUCLEOTIDE SEQUENCE [LARGE SCALE GENOMIC DNA]</scope>
    <source>
        <strain evidence="2">Wuxi-XJTLU</strain>
    </source>
</reference>
<comment type="caution">
    <text evidence="2">The sequence shown here is derived from an EMBL/GenBank/DDBJ whole genome shotgun (WGS) entry which is preliminary data.</text>
</comment>
<keyword evidence="1" id="KW-0732">Signal</keyword>